<evidence type="ECO:0000259" key="1">
    <source>
        <dbReference type="SMART" id="SM00829"/>
    </source>
</evidence>
<proteinExistence type="predicted"/>
<sequence length="341" mass="36692">MKISNTPIPVLGDNKNDKMKAIVLTKYGSPEVLSLQEVDKPVVPDNGVLVRVHAASVNAGDWHLMRGTPFFIRFIFGGVLKPKIKIIGCDVAGQVETVGKDVTQFKPGDEVFGDLSECGFGAFAEYVCATETALVLKPVAITFEVAATVPGAALAALQGLRDVGQIQSGQKVLIAGASGGVGSFAVQIAKAFGAEVTALCSTKKMNMVRSFGADCVIDYTQTDVTQHGQRYDLIFDAAAYRSVFDYLPILTPGGTYVMVGGSIARFFQVMLLGSWISRTSHRKVKCLASKPNQKDLVTLRELMVAGKIVPFIDRYYDLSEVPAAIRHLEQRQVMGKVAIGI</sequence>
<dbReference type="InterPro" id="IPR020843">
    <property type="entry name" value="ER"/>
</dbReference>
<dbReference type="InterPro" id="IPR011032">
    <property type="entry name" value="GroES-like_sf"/>
</dbReference>
<feature type="domain" description="Enoyl reductase (ER)" evidence="1">
    <location>
        <begin position="28"/>
        <end position="339"/>
    </location>
</feature>
<dbReference type="PANTHER" id="PTHR11695:SF648">
    <property type="entry name" value="ZINC-BINDING OXIDOREDUCTASE"/>
    <property type="match status" value="1"/>
</dbReference>
<dbReference type="InterPro" id="IPR013154">
    <property type="entry name" value="ADH-like_N"/>
</dbReference>
<dbReference type="InterPro" id="IPR036291">
    <property type="entry name" value="NAD(P)-bd_dom_sf"/>
</dbReference>
<dbReference type="GO" id="GO:0008270">
    <property type="term" value="F:zinc ion binding"/>
    <property type="evidence" value="ECO:0007669"/>
    <property type="project" value="InterPro"/>
</dbReference>
<dbReference type="RefSeq" id="WP_084544385.1">
    <property type="nucleotide sequence ID" value="NZ_CAWMVK010000006.1"/>
</dbReference>
<protein>
    <submittedName>
        <fullName evidence="2">Alcohol dehydrogenase</fullName>
    </submittedName>
</protein>
<dbReference type="Proteomes" id="UP000185984">
    <property type="component" value="Unassembled WGS sequence"/>
</dbReference>
<keyword evidence="3" id="KW-1185">Reference proteome</keyword>
<reference evidence="2 3" key="1">
    <citation type="submission" date="2016-11" db="EMBL/GenBank/DDBJ databases">
        <title>Draft Genome Sequences of Nine Cyanobacterial Strains from Diverse Habitats.</title>
        <authorList>
            <person name="Zhu T."/>
            <person name="Hou S."/>
            <person name="Lu X."/>
            <person name="Hess W.R."/>
        </authorList>
    </citation>
    <scope>NUCLEOTIDE SEQUENCE [LARGE SCALE GENOMIC DNA]</scope>
    <source>
        <strain evidence="2 3">5.2 s.c.1</strain>
    </source>
</reference>
<dbReference type="SMART" id="SM00829">
    <property type="entry name" value="PKS_ER"/>
    <property type="match status" value="1"/>
</dbReference>
<accession>A0A1U7HKC7</accession>
<dbReference type="PANTHER" id="PTHR11695">
    <property type="entry name" value="ALCOHOL DEHYDROGENASE RELATED"/>
    <property type="match status" value="1"/>
</dbReference>
<dbReference type="EMBL" id="MRCC01000014">
    <property type="protein sequence ID" value="OKH23985.1"/>
    <property type="molecule type" value="Genomic_DNA"/>
</dbReference>
<dbReference type="PROSITE" id="PS01162">
    <property type="entry name" value="QOR_ZETA_CRYSTAL"/>
    <property type="match status" value="1"/>
</dbReference>
<dbReference type="OrthoDB" id="9792162at2"/>
<dbReference type="CDD" id="cd08267">
    <property type="entry name" value="MDR1"/>
    <property type="match status" value="1"/>
</dbReference>
<dbReference type="SUPFAM" id="SSF51735">
    <property type="entry name" value="NAD(P)-binding Rossmann-fold domains"/>
    <property type="match status" value="1"/>
</dbReference>
<dbReference type="AlphaFoldDB" id="A0A1U7HKC7"/>
<dbReference type="InterPro" id="IPR050700">
    <property type="entry name" value="YIM1/Zinc_Alcohol_DH_Fams"/>
</dbReference>
<dbReference type="InterPro" id="IPR002364">
    <property type="entry name" value="Quin_OxRdtase/zeta-crystal_CS"/>
</dbReference>
<dbReference type="Pfam" id="PF08240">
    <property type="entry name" value="ADH_N"/>
    <property type="match status" value="1"/>
</dbReference>
<dbReference type="Pfam" id="PF13602">
    <property type="entry name" value="ADH_zinc_N_2"/>
    <property type="match status" value="1"/>
</dbReference>
<dbReference type="GO" id="GO:0016491">
    <property type="term" value="F:oxidoreductase activity"/>
    <property type="evidence" value="ECO:0007669"/>
    <property type="project" value="InterPro"/>
</dbReference>
<name>A0A1U7HKC7_9CHRO</name>
<evidence type="ECO:0000313" key="3">
    <source>
        <dbReference type="Proteomes" id="UP000185984"/>
    </source>
</evidence>
<organism evidence="2 3">
    <name type="scientific">Chroogloeocystis siderophila 5.2 s.c.1</name>
    <dbReference type="NCBI Taxonomy" id="247279"/>
    <lineage>
        <taxon>Bacteria</taxon>
        <taxon>Bacillati</taxon>
        <taxon>Cyanobacteriota</taxon>
        <taxon>Cyanophyceae</taxon>
        <taxon>Oscillatoriophycideae</taxon>
        <taxon>Chroococcales</taxon>
        <taxon>Chroococcaceae</taxon>
        <taxon>Chroogloeocystis</taxon>
    </lineage>
</organism>
<dbReference type="Gene3D" id="3.40.50.720">
    <property type="entry name" value="NAD(P)-binding Rossmann-like Domain"/>
    <property type="match status" value="1"/>
</dbReference>
<dbReference type="SUPFAM" id="SSF50129">
    <property type="entry name" value="GroES-like"/>
    <property type="match status" value="1"/>
</dbReference>
<gene>
    <name evidence="2" type="ORF">NIES1031_17005</name>
</gene>
<dbReference type="STRING" id="247279.NIES1031_17005"/>
<comment type="caution">
    <text evidence="2">The sequence shown here is derived from an EMBL/GenBank/DDBJ whole genome shotgun (WGS) entry which is preliminary data.</text>
</comment>
<dbReference type="Gene3D" id="3.90.180.10">
    <property type="entry name" value="Medium-chain alcohol dehydrogenases, catalytic domain"/>
    <property type="match status" value="1"/>
</dbReference>
<evidence type="ECO:0000313" key="2">
    <source>
        <dbReference type="EMBL" id="OKH23985.1"/>
    </source>
</evidence>